<evidence type="ECO:0000313" key="3">
    <source>
        <dbReference type="Proteomes" id="UP000573327"/>
    </source>
</evidence>
<dbReference type="PROSITE" id="PS50801">
    <property type="entry name" value="STAS"/>
    <property type="match status" value="1"/>
</dbReference>
<dbReference type="Proteomes" id="UP000573327">
    <property type="component" value="Unassembled WGS sequence"/>
</dbReference>
<evidence type="ECO:0000313" key="2">
    <source>
        <dbReference type="EMBL" id="MBB4947310.1"/>
    </source>
</evidence>
<dbReference type="EMBL" id="JACHJR010000001">
    <property type="protein sequence ID" value="MBB4947310.1"/>
    <property type="molecule type" value="Genomic_DNA"/>
</dbReference>
<feature type="domain" description="STAS" evidence="1">
    <location>
        <begin position="18"/>
        <end position="113"/>
    </location>
</feature>
<gene>
    <name evidence="2" type="ORF">F4556_002845</name>
</gene>
<proteinExistence type="predicted"/>
<dbReference type="RefSeq" id="WP_184915107.1">
    <property type="nucleotide sequence ID" value="NZ_JACHJR010000001.1"/>
</dbReference>
<dbReference type="Pfam" id="PF01740">
    <property type="entry name" value="STAS"/>
    <property type="match status" value="1"/>
</dbReference>
<evidence type="ECO:0000259" key="1">
    <source>
        <dbReference type="PROSITE" id="PS50801"/>
    </source>
</evidence>
<name>A0A7W7WI14_9ACTN</name>
<accession>A0A7W7WI14</accession>
<dbReference type="InterPro" id="IPR036513">
    <property type="entry name" value="STAS_dom_sf"/>
</dbReference>
<sequence length="113" mass="12168">MSFEAYLGFTGPTATVFLSGELTDARVPTLRTLLDQAVQRPLNRLVIRMYELASISTAGVRCLAFTQQHLPQGVDIVLDGPSEAIQRVLRASGFDQAVTVVQETLTFAGEAAA</sequence>
<protein>
    <submittedName>
        <fullName evidence="2">Anti-anti-sigma factor</fullName>
    </submittedName>
</protein>
<comment type="caution">
    <text evidence="2">The sequence shown here is derived from an EMBL/GenBank/DDBJ whole genome shotgun (WGS) entry which is preliminary data.</text>
</comment>
<dbReference type="Gene3D" id="3.30.750.24">
    <property type="entry name" value="STAS domain"/>
    <property type="match status" value="1"/>
</dbReference>
<dbReference type="InterPro" id="IPR002645">
    <property type="entry name" value="STAS_dom"/>
</dbReference>
<reference evidence="2 3" key="1">
    <citation type="submission" date="2020-08" db="EMBL/GenBank/DDBJ databases">
        <title>Sequencing the genomes of 1000 actinobacteria strains.</title>
        <authorList>
            <person name="Klenk H.-P."/>
        </authorList>
    </citation>
    <scope>NUCLEOTIDE SEQUENCE [LARGE SCALE GENOMIC DNA]</scope>
    <source>
        <strain evidence="2 3">DSM 44786</strain>
    </source>
</reference>
<keyword evidence="3" id="KW-1185">Reference proteome</keyword>
<dbReference type="CDD" id="cd07043">
    <property type="entry name" value="STAS_anti-anti-sigma_factors"/>
    <property type="match status" value="1"/>
</dbReference>
<dbReference type="SUPFAM" id="SSF52091">
    <property type="entry name" value="SpoIIaa-like"/>
    <property type="match status" value="1"/>
</dbReference>
<dbReference type="AlphaFoldDB" id="A0A7W7WI14"/>
<organism evidence="2 3">
    <name type="scientific">Kitasatospora gansuensis</name>
    <dbReference type="NCBI Taxonomy" id="258050"/>
    <lineage>
        <taxon>Bacteria</taxon>
        <taxon>Bacillati</taxon>
        <taxon>Actinomycetota</taxon>
        <taxon>Actinomycetes</taxon>
        <taxon>Kitasatosporales</taxon>
        <taxon>Streptomycetaceae</taxon>
        <taxon>Kitasatospora</taxon>
    </lineage>
</organism>